<evidence type="ECO:0000256" key="8">
    <source>
        <dbReference type="ARBA" id="ARBA00060693"/>
    </source>
</evidence>
<evidence type="ECO:0000313" key="10">
    <source>
        <dbReference type="EMBL" id="ROO29479.1"/>
    </source>
</evidence>
<evidence type="ECO:0000259" key="9">
    <source>
        <dbReference type="PROSITE" id="PS51747"/>
    </source>
</evidence>
<dbReference type="GO" id="GO:0055086">
    <property type="term" value="P:nucleobase-containing small molecule metabolic process"/>
    <property type="evidence" value="ECO:0007669"/>
    <property type="project" value="UniProtKB-ARBA"/>
</dbReference>
<gene>
    <name evidence="10" type="ORF">SAOR_03240</name>
</gene>
<evidence type="ECO:0000256" key="6">
    <source>
        <dbReference type="ARBA" id="ARBA00022801"/>
    </source>
</evidence>
<reference evidence="10 11" key="1">
    <citation type="submission" date="2013-10" db="EMBL/GenBank/DDBJ databases">
        <title>Salinisphaera orenii MK-B5 Genome Sequencing.</title>
        <authorList>
            <person name="Lai Q."/>
            <person name="Li C."/>
            <person name="Shao Z."/>
        </authorList>
    </citation>
    <scope>NUCLEOTIDE SEQUENCE [LARGE SCALE GENOMIC DNA]</scope>
    <source>
        <strain evidence="10 11">MK-B5</strain>
    </source>
</reference>
<dbReference type="GO" id="GO:0072527">
    <property type="term" value="P:pyrimidine-containing compound metabolic process"/>
    <property type="evidence" value="ECO:0007669"/>
    <property type="project" value="UniProtKB-ARBA"/>
</dbReference>
<dbReference type="RefSeq" id="WP_123630195.1">
    <property type="nucleotide sequence ID" value="NZ_AYKH01000004.1"/>
</dbReference>
<comment type="subunit">
    <text evidence="3">Homodimer.</text>
</comment>
<dbReference type="Proteomes" id="UP000283993">
    <property type="component" value="Unassembled WGS sequence"/>
</dbReference>
<dbReference type="GO" id="GO:0005737">
    <property type="term" value="C:cytoplasm"/>
    <property type="evidence" value="ECO:0007669"/>
    <property type="project" value="UniProtKB-SubCell"/>
</dbReference>
<evidence type="ECO:0000256" key="2">
    <source>
        <dbReference type="ARBA" id="ARBA00004496"/>
    </source>
</evidence>
<dbReference type="PANTHER" id="PTHR11079:SF190">
    <property type="entry name" value="CYTOSINE DEAMINASE"/>
    <property type="match status" value="1"/>
</dbReference>
<evidence type="ECO:0000256" key="1">
    <source>
        <dbReference type="ARBA" id="ARBA00001947"/>
    </source>
</evidence>
<name>A0A423PV79_9GAMM</name>
<keyword evidence="7" id="KW-0862">Zinc</keyword>
<keyword evidence="5" id="KW-0479">Metal-binding</keyword>
<dbReference type="GO" id="GO:0008835">
    <property type="term" value="F:diaminohydroxyphosphoribosylaminopyrimidine deaminase activity"/>
    <property type="evidence" value="ECO:0007669"/>
    <property type="project" value="TreeGrafter"/>
</dbReference>
<dbReference type="CDD" id="cd01285">
    <property type="entry name" value="nucleoside_deaminase"/>
    <property type="match status" value="1"/>
</dbReference>
<accession>A0A423PV79</accession>
<dbReference type="InterPro" id="IPR016193">
    <property type="entry name" value="Cytidine_deaminase-like"/>
</dbReference>
<dbReference type="EMBL" id="AYKH01000004">
    <property type="protein sequence ID" value="ROO29479.1"/>
    <property type="molecule type" value="Genomic_DNA"/>
</dbReference>
<protein>
    <submittedName>
        <fullName evidence="10">Cytidine deaminase</fullName>
    </submittedName>
</protein>
<dbReference type="GO" id="GO:0008270">
    <property type="term" value="F:zinc ion binding"/>
    <property type="evidence" value="ECO:0007669"/>
    <property type="project" value="InterPro"/>
</dbReference>
<dbReference type="InterPro" id="IPR002125">
    <property type="entry name" value="CMP_dCMP_dom"/>
</dbReference>
<dbReference type="InterPro" id="IPR016192">
    <property type="entry name" value="APOBEC/CMP_deaminase_Zn-bd"/>
</dbReference>
<comment type="cofactor">
    <cofactor evidence="1">
        <name>Zn(2+)</name>
        <dbReference type="ChEBI" id="CHEBI:29105"/>
    </cofactor>
</comment>
<evidence type="ECO:0000256" key="3">
    <source>
        <dbReference type="ARBA" id="ARBA00011738"/>
    </source>
</evidence>
<keyword evidence="6" id="KW-0378">Hydrolase</keyword>
<comment type="subcellular location">
    <subcellularLocation>
        <location evidence="2">Cytoplasm</location>
    </subcellularLocation>
</comment>
<dbReference type="FunFam" id="3.40.140.10:FF:000016">
    <property type="entry name" value="Cytosine deaminase"/>
    <property type="match status" value="1"/>
</dbReference>
<comment type="caution">
    <text evidence="10">The sequence shown here is derived from an EMBL/GenBank/DDBJ whole genome shotgun (WGS) entry which is preliminary data.</text>
</comment>
<dbReference type="Pfam" id="PF00383">
    <property type="entry name" value="dCMP_cyt_deam_1"/>
    <property type="match status" value="1"/>
</dbReference>
<dbReference type="Gene3D" id="3.40.140.10">
    <property type="entry name" value="Cytidine Deaminase, domain 2"/>
    <property type="match status" value="1"/>
</dbReference>
<evidence type="ECO:0000256" key="7">
    <source>
        <dbReference type="ARBA" id="ARBA00022833"/>
    </source>
</evidence>
<dbReference type="PROSITE" id="PS00903">
    <property type="entry name" value="CYT_DCMP_DEAMINASES_1"/>
    <property type="match status" value="1"/>
</dbReference>
<organism evidence="10 11">
    <name type="scientific">Salinisphaera orenii MK-B5</name>
    <dbReference type="NCBI Taxonomy" id="856730"/>
    <lineage>
        <taxon>Bacteria</taxon>
        <taxon>Pseudomonadati</taxon>
        <taxon>Pseudomonadota</taxon>
        <taxon>Gammaproteobacteria</taxon>
        <taxon>Salinisphaerales</taxon>
        <taxon>Salinisphaeraceae</taxon>
        <taxon>Salinisphaera</taxon>
    </lineage>
</organism>
<dbReference type="SUPFAM" id="SSF53927">
    <property type="entry name" value="Cytidine deaminase-like"/>
    <property type="match status" value="1"/>
</dbReference>
<evidence type="ECO:0000256" key="4">
    <source>
        <dbReference type="ARBA" id="ARBA00022490"/>
    </source>
</evidence>
<dbReference type="PROSITE" id="PS51747">
    <property type="entry name" value="CYT_DCMP_DEAMINASES_2"/>
    <property type="match status" value="1"/>
</dbReference>
<evidence type="ECO:0000313" key="11">
    <source>
        <dbReference type="Proteomes" id="UP000283993"/>
    </source>
</evidence>
<keyword evidence="4" id="KW-0963">Cytoplasm</keyword>
<evidence type="ECO:0000256" key="5">
    <source>
        <dbReference type="ARBA" id="ARBA00022723"/>
    </source>
</evidence>
<comment type="pathway">
    <text evidence="8">Pyrimidine metabolism.</text>
</comment>
<dbReference type="AlphaFoldDB" id="A0A423PV79"/>
<sequence>MNDSTFMAEALAEARRGHDEGGVPIGCVLVRDGEIVGAGHNRRVQRDSAILHAEMDALEATGRQPGAFYRDVTLYTTLSPCAMCTGAILLYGIPRVVIGEHESFMGEEDLLAERGVQVSVLNDHDCRTLMQRFMADKPSLWHEDIAEQDDAPASR</sequence>
<keyword evidence="11" id="KW-1185">Reference proteome</keyword>
<proteinExistence type="predicted"/>
<dbReference type="PANTHER" id="PTHR11079">
    <property type="entry name" value="CYTOSINE DEAMINASE FAMILY MEMBER"/>
    <property type="match status" value="1"/>
</dbReference>
<feature type="domain" description="CMP/dCMP-type deaminase" evidence="9">
    <location>
        <begin position="1"/>
        <end position="118"/>
    </location>
</feature>